<gene>
    <name evidence="2" type="ordered locus">RPE_4493</name>
</gene>
<dbReference type="KEGG" id="rpe:RPE_4493"/>
<dbReference type="SUPFAM" id="SSF54909">
    <property type="entry name" value="Dimeric alpha+beta barrel"/>
    <property type="match status" value="1"/>
</dbReference>
<dbReference type="InterPro" id="IPR011008">
    <property type="entry name" value="Dimeric_a/b-barrel"/>
</dbReference>
<dbReference type="PANTHER" id="PTHR40260:SF2">
    <property type="entry name" value="BLR8190 PROTEIN"/>
    <property type="match status" value="1"/>
</dbReference>
<evidence type="ECO:0000313" key="2">
    <source>
        <dbReference type="EMBL" id="ABJ08413.1"/>
    </source>
</evidence>
<reference evidence="2" key="1">
    <citation type="submission" date="2006-09" db="EMBL/GenBank/DDBJ databases">
        <title>Complete sequence of Rhodopseudomonas palustris BisA53.</title>
        <authorList>
            <consortium name="US DOE Joint Genome Institute"/>
            <person name="Copeland A."/>
            <person name="Lucas S."/>
            <person name="Lapidus A."/>
            <person name="Barry K."/>
            <person name="Detter J.C."/>
            <person name="Glavina del Rio T."/>
            <person name="Hammon N."/>
            <person name="Israni S."/>
            <person name="Dalin E."/>
            <person name="Tice H."/>
            <person name="Pitluck S."/>
            <person name="Chain P."/>
            <person name="Malfatti S."/>
            <person name="Shin M."/>
            <person name="Vergez L."/>
            <person name="Schmutz J."/>
            <person name="Larimer F."/>
            <person name="Land M."/>
            <person name="Hauser L."/>
            <person name="Pelletier D.A."/>
            <person name="Kyrpides N."/>
            <person name="Kim E."/>
            <person name="Harwood C.S."/>
            <person name="Oda Y."/>
            <person name="Richardson P."/>
        </authorList>
    </citation>
    <scope>NUCLEOTIDE SEQUENCE [LARGE SCALE GENOMIC DNA]</scope>
    <source>
        <strain evidence="2">BisA53</strain>
    </source>
</reference>
<proteinExistence type="predicted"/>
<evidence type="ECO:0000259" key="1">
    <source>
        <dbReference type="Pfam" id="PF07110"/>
    </source>
</evidence>
<dbReference type="GO" id="GO:0016491">
    <property type="term" value="F:oxidoreductase activity"/>
    <property type="evidence" value="ECO:0007669"/>
    <property type="project" value="InterPro"/>
</dbReference>
<accession>Q07I21</accession>
<dbReference type="EMBL" id="CP000463">
    <property type="protein sequence ID" value="ABJ08413.1"/>
    <property type="molecule type" value="Genomic_DNA"/>
</dbReference>
<organism evidence="2">
    <name type="scientific">Rhodopseudomonas palustris (strain BisA53)</name>
    <dbReference type="NCBI Taxonomy" id="316055"/>
    <lineage>
        <taxon>Bacteria</taxon>
        <taxon>Pseudomonadati</taxon>
        <taxon>Pseudomonadota</taxon>
        <taxon>Alphaproteobacteria</taxon>
        <taxon>Hyphomicrobiales</taxon>
        <taxon>Nitrobacteraceae</taxon>
        <taxon>Rhodopseudomonas</taxon>
    </lineage>
</organism>
<protein>
    <submittedName>
        <fullName evidence="2">Ethyl tert-butyl ether degradation EthD</fullName>
    </submittedName>
</protein>
<dbReference type="eggNOG" id="COG3224">
    <property type="taxonomic scope" value="Bacteria"/>
</dbReference>
<dbReference type="Pfam" id="PF07110">
    <property type="entry name" value="EthD"/>
    <property type="match status" value="1"/>
</dbReference>
<dbReference type="NCBIfam" id="TIGR02118">
    <property type="entry name" value="EthD family reductase"/>
    <property type="match status" value="1"/>
</dbReference>
<dbReference type="PANTHER" id="PTHR40260">
    <property type="entry name" value="BLR8190 PROTEIN"/>
    <property type="match status" value="1"/>
</dbReference>
<feature type="domain" description="EthD" evidence="1">
    <location>
        <begin position="9"/>
        <end position="89"/>
    </location>
</feature>
<dbReference type="AlphaFoldDB" id="Q07I21"/>
<name>Q07I21_RHOP5</name>
<sequence length="102" mass="10610">MAQLVVIYKTPQDPAAFDAYYAATHIPLAQKLPGLRDYQISKGPVASPVGDSGVHLIATLTFDDLGAIQSAFASPEGKAAAGDVPKFASGGVDMLMFETQAV</sequence>
<dbReference type="STRING" id="316055.RPE_4493"/>
<dbReference type="OrthoDB" id="5294870at2"/>
<dbReference type="Gene3D" id="3.30.70.100">
    <property type="match status" value="1"/>
</dbReference>
<dbReference type="HOGENOM" id="CLU_115019_4_1_5"/>
<dbReference type="InterPro" id="IPR009799">
    <property type="entry name" value="EthD_dom"/>
</dbReference>